<comment type="caution">
    <text evidence="5">The sequence shown here is derived from an EMBL/GenBank/DDBJ whole genome shotgun (WGS) entry which is preliminary data.</text>
</comment>
<evidence type="ECO:0000256" key="3">
    <source>
        <dbReference type="ARBA" id="ARBA00022737"/>
    </source>
</evidence>
<evidence type="ECO:0000256" key="2">
    <source>
        <dbReference type="ARBA" id="ARBA00022679"/>
    </source>
</evidence>
<protein>
    <submittedName>
        <fullName evidence="5">Acyltransferase</fullName>
        <ecNumber evidence="5">2.3.1.-</ecNumber>
    </submittedName>
</protein>
<evidence type="ECO:0000313" key="6">
    <source>
        <dbReference type="Proteomes" id="UP001629260"/>
    </source>
</evidence>
<sequence>MIRRMKMFLGRIILKLLPLQAFPEINRLCYLLMGHKLGDGVVIYSSVEMLGITKIKIGNNSFVGHKTLFMGGDSSIAIGSNCDISSNVSLICGSHEIGDSNRRAGKGISKDITIGNGVWIGYGSLILGGVTIGDGAIIAAGSLVNKSVPKDTIYGGVPAKEIRKL</sequence>
<keyword evidence="3" id="KW-0677">Repeat</keyword>
<dbReference type="Proteomes" id="UP001629260">
    <property type="component" value="Unassembled WGS sequence"/>
</dbReference>
<dbReference type="InterPro" id="IPR051159">
    <property type="entry name" value="Hexapeptide_acetyltransf"/>
</dbReference>
<reference evidence="5 6" key="1">
    <citation type="submission" date="2024-06" db="EMBL/GenBank/DDBJ databases">
        <authorList>
            <person name="Kaempfer P."/>
            <person name="Viver T."/>
        </authorList>
    </citation>
    <scope>NUCLEOTIDE SEQUENCE [LARGE SCALE GENOMIC DNA]</scope>
    <source>
        <strain evidence="5 6">ST-87</strain>
    </source>
</reference>
<keyword evidence="2 5" id="KW-0808">Transferase</keyword>
<keyword evidence="6" id="KW-1185">Reference proteome</keyword>
<dbReference type="Gene3D" id="2.160.10.10">
    <property type="entry name" value="Hexapeptide repeat proteins"/>
    <property type="match status" value="1"/>
</dbReference>
<evidence type="ECO:0000256" key="4">
    <source>
        <dbReference type="ARBA" id="ARBA00023315"/>
    </source>
</evidence>
<accession>A0ABW8XX99</accession>
<comment type="similarity">
    <text evidence="1">Belongs to the transferase hexapeptide repeat family.</text>
</comment>
<evidence type="ECO:0000313" key="5">
    <source>
        <dbReference type="EMBL" id="MFL9831937.1"/>
    </source>
</evidence>
<dbReference type="InterPro" id="IPR001451">
    <property type="entry name" value="Hexapep"/>
</dbReference>
<dbReference type="EC" id="2.3.1.-" evidence="5"/>
<name>A0ABW8XX99_9FLAO</name>
<dbReference type="Pfam" id="PF14602">
    <property type="entry name" value="Hexapep_2"/>
    <property type="match status" value="1"/>
</dbReference>
<organism evidence="5 6">
    <name type="scientific">Flavobacterium plantiphilum</name>
    <dbReference type="NCBI Taxonomy" id="3163297"/>
    <lineage>
        <taxon>Bacteria</taxon>
        <taxon>Pseudomonadati</taxon>
        <taxon>Bacteroidota</taxon>
        <taxon>Flavobacteriia</taxon>
        <taxon>Flavobacteriales</taxon>
        <taxon>Flavobacteriaceae</taxon>
        <taxon>Flavobacterium</taxon>
    </lineage>
</organism>
<dbReference type="InterPro" id="IPR011004">
    <property type="entry name" value="Trimer_LpxA-like_sf"/>
</dbReference>
<dbReference type="SUPFAM" id="SSF51161">
    <property type="entry name" value="Trimeric LpxA-like enzymes"/>
    <property type="match status" value="1"/>
</dbReference>
<dbReference type="InterPro" id="IPR018357">
    <property type="entry name" value="Hexapep_transf_CS"/>
</dbReference>
<dbReference type="PANTHER" id="PTHR23416:SF23">
    <property type="entry name" value="ACETYLTRANSFERASE C18B11.09C-RELATED"/>
    <property type="match status" value="1"/>
</dbReference>
<dbReference type="EMBL" id="JBELQA010000008">
    <property type="protein sequence ID" value="MFL9831937.1"/>
    <property type="molecule type" value="Genomic_DNA"/>
</dbReference>
<evidence type="ECO:0000256" key="1">
    <source>
        <dbReference type="ARBA" id="ARBA00007274"/>
    </source>
</evidence>
<gene>
    <name evidence="5" type="ORF">ABS764_13880</name>
</gene>
<dbReference type="PANTHER" id="PTHR23416">
    <property type="entry name" value="SIALIC ACID SYNTHASE-RELATED"/>
    <property type="match status" value="1"/>
</dbReference>
<dbReference type="CDD" id="cd04647">
    <property type="entry name" value="LbH_MAT_like"/>
    <property type="match status" value="1"/>
</dbReference>
<dbReference type="Pfam" id="PF00132">
    <property type="entry name" value="Hexapep"/>
    <property type="match status" value="1"/>
</dbReference>
<keyword evidence="4 5" id="KW-0012">Acyltransferase</keyword>
<proteinExistence type="inferred from homology"/>
<dbReference type="PROSITE" id="PS00101">
    <property type="entry name" value="HEXAPEP_TRANSFERASES"/>
    <property type="match status" value="1"/>
</dbReference>
<dbReference type="RefSeq" id="WP_408082386.1">
    <property type="nucleotide sequence ID" value="NZ_JBELQA010000008.1"/>
</dbReference>
<dbReference type="GO" id="GO:0016746">
    <property type="term" value="F:acyltransferase activity"/>
    <property type="evidence" value="ECO:0007669"/>
    <property type="project" value="UniProtKB-KW"/>
</dbReference>